<evidence type="ECO:0000256" key="1">
    <source>
        <dbReference type="SAM" id="MobiDB-lite"/>
    </source>
</evidence>
<dbReference type="STRING" id="38302.SAMN04488535_1055"/>
<dbReference type="AlphaFoldDB" id="A0A1G9NKE7"/>
<proteinExistence type="predicted"/>
<feature type="region of interest" description="Disordered" evidence="1">
    <location>
        <begin position="47"/>
        <end position="73"/>
    </location>
</feature>
<dbReference type="RefSeq" id="WP_092149683.1">
    <property type="nucleotide sequence ID" value="NZ_LT629700.1"/>
</dbReference>
<keyword evidence="3" id="KW-1185">Reference proteome</keyword>
<dbReference type="Proteomes" id="UP000199350">
    <property type="component" value="Chromosome I"/>
</dbReference>
<sequence length="119" mass="12649">MTLDPATPHDSDNTSADSTTFSKTVVVSRPVHSIADLGVGIIDAVYSPDKPATNSASPSAELDPGPDARPVPRNLDALADLLRETQTDRLVVTDWRASEELTGKLLNVFSHEGVTLVRG</sequence>
<dbReference type="OrthoDB" id="4414764at2"/>
<evidence type="ECO:0000313" key="2">
    <source>
        <dbReference type="EMBL" id="SDL86783.1"/>
    </source>
</evidence>
<feature type="compositionally biased region" description="Polar residues" evidence="1">
    <location>
        <begin position="13"/>
        <end position="22"/>
    </location>
</feature>
<gene>
    <name evidence="2" type="ORF">SAMN04488535_1055</name>
</gene>
<feature type="region of interest" description="Disordered" evidence="1">
    <location>
        <begin position="1"/>
        <end position="22"/>
    </location>
</feature>
<name>A0A1G9NKE7_9CORY</name>
<dbReference type="EMBL" id="LT629700">
    <property type="protein sequence ID" value="SDL86783.1"/>
    <property type="molecule type" value="Genomic_DNA"/>
</dbReference>
<evidence type="ECO:0000313" key="3">
    <source>
        <dbReference type="Proteomes" id="UP000199350"/>
    </source>
</evidence>
<organism evidence="2 3">
    <name type="scientific">Corynebacterium mycetoides</name>
    <dbReference type="NCBI Taxonomy" id="38302"/>
    <lineage>
        <taxon>Bacteria</taxon>
        <taxon>Bacillati</taxon>
        <taxon>Actinomycetota</taxon>
        <taxon>Actinomycetes</taxon>
        <taxon>Mycobacteriales</taxon>
        <taxon>Corynebacteriaceae</taxon>
        <taxon>Corynebacterium</taxon>
    </lineage>
</organism>
<protein>
    <submittedName>
        <fullName evidence="2">Uncharacterized protein</fullName>
    </submittedName>
</protein>
<accession>A0A1G9NKE7</accession>
<reference evidence="3" key="1">
    <citation type="submission" date="2016-10" db="EMBL/GenBank/DDBJ databases">
        <authorList>
            <person name="Varghese N."/>
            <person name="Submissions S."/>
        </authorList>
    </citation>
    <scope>NUCLEOTIDE SEQUENCE [LARGE SCALE GENOMIC DNA]</scope>
    <source>
        <strain evidence="3">DSM 20632</strain>
    </source>
</reference>